<comment type="caution">
    <text evidence="2">The sequence shown here is derived from an EMBL/GenBank/DDBJ whole genome shotgun (WGS) entry which is preliminary data.</text>
</comment>
<dbReference type="AlphaFoldDB" id="A0A2V0RC86"/>
<evidence type="ECO:0000313" key="2">
    <source>
        <dbReference type="EMBL" id="GBH22901.1"/>
    </source>
</evidence>
<feature type="region of interest" description="Disordered" evidence="1">
    <location>
        <begin position="1"/>
        <end position="50"/>
    </location>
</feature>
<feature type="compositionally biased region" description="Low complexity" evidence="1">
    <location>
        <begin position="149"/>
        <end position="162"/>
    </location>
</feature>
<proteinExistence type="predicted"/>
<dbReference type="EMBL" id="BDQE01000160">
    <property type="protein sequence ID" value="GBH22901.1"/>
    <property type="molecule type" value="Genomic_RNA"/>
</dbReference>
<feature type="region of interest" description="Disordered" evidence="1">
    <location>
        <begin position="58"/>
        <end position="77"/>
    </location>
</feature>
<feature type="compositionally biased region" description="Gly residues" evidence="1">
    <location>
        <begin position="163"/>
        <end position="180"/>
    </location>
</feature>
<evidence type="ECO:0000256" key="1">
    <source>
        <dbReference type="SAM" id="MobiDB-lite"/>
    </source>
</evidence>
<protein>
    <submittedName>
        <fullName evidence="2">Uncharacterized protein</fullName>
    </submittedName>
</protein>
<accession>A0A2V0RC86</accession>
<name>A0A2V0RC86_9ZZZZ</name>
<feature type="region of interest" description="Disordered" evidence="1">
    <location>
        <begin position="124"/>
        <end position="211"/>
    </location>
</feature>
<sequence length="668" mass="73443">MPKRKLQQRNPAFVGSPGMRPGGTNMPNSPAPRRTGGRAGNSNIQDNDFDVVGDIDQFGNVERQGPPSPRPTQKPIVQKGAEVVGNIARDAITSPQGQDMMNQVASQAGKMAAEAAGNAAVAAGSRAKQAIDNRRRRKQPQPQAGGGNNNNRPTGGNNMRPGRGNGNGGNGSRRGGGAGGQAFEPMDSWNSGMQSGPFAAAPAGPRVFIQTPDDSTLDKIASVPQQFFDAGDTGKYGNQQIRTQINVINWNDSYQFGLKNAATGSLIQDTVNQVIQNVWVDKYSAIIQDAIAYKRGTNSDINNTLTFDKITFYHNVGARCHALLAEINARRNFLPDYPEQNQALSSLKSKLDTDTSLLSSVEELKFKMSNLVLPPDVMAYCCWMFQLNKTIPETGSDVSLAMSHYMNKDLLDVDSNSFKHTKKEIDELLTLLSSATATAPALTVVEFQVITQYLRNTRFPYQLMGNHVFGHPKMDYDPVWNGMWDNMAIYANDNTLGRINLFGEYSDSDQLQVAFPLSPNNVPIATTAPLIMNFGKFGTDNDTDMKRSAFPYWGLSVPENTYEQTYNNNSNKWVLELDASYPKGIKTSNTIGSATLLTPHIFNFGASSIISYEFNEYNNNGATFNYLKQRGENTYQYKPSKLSTQDAVKRFFIQMEGMQSVIPLSLRD</sequence>
<reference evidence="2" key="1">
    <citation type="submission" date="2017-04" db="EMBL/GenBank/DDBJ databases">
        <title>Unveiling RNA virosphere associated with marine microorganisms.</title>
        <authorList>
            <person name="Urayama S."/>
            <person name="Takaki Y."/>
            <person name="Nishi S."/>
            <person name="Yoshida Y."/>
            <person name="Deguchi S."/>
            <person name="Takai K."/>
            <person name="Nunoura T."/>
        </authorList>
    </citation>
    <scope>NUCLEOTIDE SEQUENCE</scope>
</reference>
<organism evidence="2">
    <name type="scientific">viral metagenome</name>
    <dbReference type="NCBI Taxonomy" id="1070528"/>
    <lineage>
        <taxon>unclassified sequences</taxon>
        <taxon>metagenomes</taxon>
        <taxon>organismal metagenomes</taxon>
    </lineage>
</organism>